<comment type="similarity">
    <text evidence="2">Belongs to the pterin-4-alpha-carbinolamine dehydratase family.</text>
</comment>
<comment type="caution">
    <text evidence="6">The sequence shown here is derived from an EMBL/GenBank/DDBJ whole genome shotgun (WGS) entry which is preliminary data.</text>
</comment>
<dbReference type="Pfam" id="PF01329">
    <property type="entry name" value="Pterin_4a"/>
    <property type="match status" value="1"/>
</dbReference>
<dbReference type="AlphaFoldDB" id="A0A9P7YDJ3"/>
<keyword evidence="4" id="KW-0456">Lyase</keyword>
<dbReference type="PANTHER" id="PTHR12599:SF0">
    <property type="entry name" value="PTERIN-4-ALPHA-CARBINOLAMINE DEHYDRATASE"/>
    <property type="match status" value="1"/>
</dbReference>
<dbReference type="SUPFAM" id="SSF55248">
    <property type="entry name" value="PCD-like"/>
    <property type="match status" value="1"/>
</dbReference>
<organism evidence="6 7">
    <name type="scientific">Amylocarpus encephaloides</name>
    <dbReference type="NCBI Taxonomy" id="45428"/>
    <lineage>
        <taxon>Eukaryota</taxon>
        <taxon>Fungi</taxon>
        <taxon>Dikarya</taxon>
        <taxon>Ascomycota</taxon>
        <taxon>Pezizomycotina</taxon>
        <taxon>Leotiomycetes</taxon>
        <taxon>Helotiales</taxon>
        <taxon>Helotiales incertae sedis</taxon>
        <taxon>Amylocarpus</taxon>
    </lineage>
</organism>
<dbReference type="PANTHER" id="PTHR12599">
    <property type="entry name" value="PTERIN-4-ALPHA-CARBINOLAMINE DEHYDRATASE"/>
    <property type="match status" value="1"/>
</dbReference>
<dbReference type="InterPro" id="IPR001533">
    <property type="entry name" value="Pterin_deHydtase"/>
</dbReference>
<comment type="catalytic activity">
    <reaction evidence="1">
        <text>(4aS,6R)-4a-hydroxy-L-erythro-5,6,7,8-tetrahydrobiopterin = (6R)-L-erythro-6,7-dihydrobiopterin + H2O</text>
        <dbReference type="Rhea" id="RHEA:11920"/>
        <dbReference type="ChEBI" id="CHEBI:15377"/>
        <dbReference type="ChEBI" id="CHEBI:15642"/>
        <dbReference type="ChEBI" id="CHEBI:43120"/>
        <dbReference type="EC" id="4.2.1.96"/>
    </reaction>
</comment>
<accession>A0A9P7YDJ3</accession>
<dbReference type="OrthoDB" id="277398at2759"/>
<keyword evidence="7" id="KW-1185">Reference proteome</keyword>
<protein>
    <recommendedName>
        <fullName evidence="3">4a-hydroxytetrahydrobiopterin dehydratase</fullName>
        <ecNumber evidence="3">4.2.1.96</ecNumber>
    </recommendedName>
    <alternativeName>
        <fullName evidence="5">4-alpha-hydroxy-tetrahydropterin dehydratase</fullName>
    </alternativeName>
</protein>
<evidence type="ECO:0000256" key="1">
    <source>
        <dbReference type="ARBA" id="ARBA00001554"/>
    </source>
</evidence>
<evidence type="ECO:0000313" key="7">
    <source>
        <dbReference type="Proteomes" id="UP000824998"/>
    </source>
</evidence>
<sequence length="148" mass="16439">MAAAQPVFSSNYTAEEGAKEFTSLLKSEGQGGRWTLIESGKGIERRFRFKGFKKCWGFMGTVAQECIVQKHHPEWSNVYNTTFMRWTTHSPPGLSAKDVLMARFCDEAAATFGEVYEEGSEEEGGLGKDLVDRVGVEAGDCCVPKEKR</sequence>
<dbReference type="CDD" id="cd00488">
    <property type="entry name" value="PCD_DCoH"/>
    <property type="match status" value="1"/>
</dbReference>
<dbReference type="InterPro" id="IPR036428">
    <property type="entry name" value="PCD_sf"/>
</dbReference>
<evidence type="ECO:0000256" key="2">
    <source>
        <dbReference type="ARBA" id="ARBA00006472"/>
    </source>
</evidence>
<dbReference type="GO" id="GO:0006729">
    <property type="term" value="P:tetrahydrobiopterin biosynthetic process"/>
    <property type="evidence" value="ECO:0007669"/>
    <property type="project" value="InterPro"/>
</dbReference>
<reference evidence="6" key="1">
    <citation type="journal article" date="2021" name="IMA Fungus">
        <title>Genomic characterization of three marine fungi, including Emericellopsis atlantica sp. nov. with signatures of a generalist lifestyle and marine biomass degradation.</title>
        <authorList>
            <person name="Hagestad O.C."/>
            <person name="Hou L."/>
            <person name="Andersen J.H."/>
            <person name="Hansen E.H."/>
            <person name="Altermark B."/>
            <person name="Li C."/>
            <person name="Kuhnert E."/>
            <person name="Cox R.J."/>
            <person name="Crous P.W."/>
            <person name="Spatafora J.W."/>
            <person name="Lail K."/>
            <person name="Amirebrahimi M."/>
            <person name="Lipzen A."/>
            <person name="Pangilinan J."/>
            <person name="Andreopoulos W."/>
            <person name="Hayes R.D."/>
            <person name="Ng V."/>
            <person name="Grigoriev I.V."/>
            <person name="Jackson S.A."/>
            <person name="Sutton T.D.S."/>
            <person name="Dobson A.D.W."/>
            <person name="Rama T."/>
        </authorList>
    </citation>
    <scope>NUCLEOTIDE SEQUENCE</scope>
    <source>
        <strain evidence="6">TRa018bII</strain>
    </source>
</reference>
<dbReference type="EMBL" id="MU251586">
    <property type="protein sequence ID" value="KAG9231699.1"/>
    <property type="molecule type" value="Genomic_DNA"/>
</dbReference>
<evidence type="ECO:0000313" key="6">
    <source>
        <dbReference type="EMBL" id="KAG9231699.1"/>
    </source>
</evidence>
<evidence type="ECO:0000256" key="5">
    <source>
        <dbReference type="ARBA" id="ARBA00030497"/>
    </source>
</evidence>
<evidence type="ECO:0000256" key="3">
    <source>
        <dbReference type="ARBA" id="ARBA00013252"/>
    </source>
</evidence>
<name>A0A9P7YDJ3_9HELO</name>
<dbReference type="Proteomes" id="UP000824998">
    <property type="component" value="Unassembled WGS sequence"/>
</dbReference>
<proteinExistence type="inferred from homology"/>
<dbReference type="Gene3D" id="3.30.1360.20">
    <property type="entry name" value="Transcriptional coactivator/pterin dehydratase"/>
    <property type="match status" value="1"/>
</dbReference>
<gene>
    <name evidence="6" type="ORF">BJ875DRAFT_382393</name>
</gene>
<evidence type="ECO:0000256" key="4">
    <source>
        <dbReference type="ARBA" id="ARBA00023239"/>
    </source>
</evidence>
<dbReference type="GO" id="GO:0008124">
    <property type="term" value="F:4-alpha-hydroxytetrahydrobiopterin dehydratase activity"/>
    <property type="evidence" value="ECO:0007669"/>
    <property type="project" value="UniProtKB-EC"/>
</dbReference>
<dbReference type="EC" id="4.2.1.96" evidence="3"/>